<dbReference type="SMART" id="SM00419">
    <property type="entry name" value="HTH_CRP"/>
    <property type="match status" value="1"/>
</dbReference>
<dbReference type="eggNOG" id="COG0664">
    <property type="taxonomic scope" value="Bacteria"/>
</dbReference>
<feature type="domain" description="Cyclic nucleotide-binding" evidence="4">
    <location>
        <begin position="13"/>
        <end position="133"/>
    </location>
</feature>
<evidence type="ECO:0000313" key="6">
    <source>
        <dbReference type="EMBL" id="ACO32284.1"/>
    </source>
</evidence>
<dbReference type="PROSITE" id="PS50042">
    <property type="entry name" value="CNMP_BINDING_3"/>
    <property type="match status" value="1"/>
</dbReference>
<dbReference type="CDD" id="cd00038">
    <property type="entry name" value="CAP_ED"/>
    <property type="match status" value="1"/>
</dbReference>
<evidence type="ECO:0000259" key="4">
    <source>
        <dbReference type="PROSITE" id="PS50042"/>
    </source>
</evidence>
<dbReference type="InterPro" id="IPR036388">
    <property type="entry name" value="WH-like_DNA-bd_sf"/>
</dbReference>
<dbReference type="Pfam" id="PF13545">
    <property type="entry name" value="HTH_Crp_2"/>
    <property type="match status" value="1"/>
</dbReference>
<reference evidence="6 7" key="1">
    <citation type="journal article" date="2009" name="Appl. Environ. Microbiol.">
        <title>Three genomes from the phylum Acidobacteria provide insight into the lifestyles of these microorganisms in soils.</title>
        <authorList>
            <person name="Ward N.L."/>
            <person name="Challacombe J.F."/>
            <person name="Janssen P.H."/>
            <person name="Henrissat B."/>
            <person name="Coutinho P.M."/>
            <person name="Wu M."/>
            <person name="Xie G."/>
            <person name="Haft D.H."/>
            <person name="Sait M."/>
            <person name="Badger J."/>
            <person name="Barabote R.D."/>
            <person name="Bradley B."/>
            <person name="Brettin T.S."/>
            <person name="Brinkac L.M."/>
            <person name="Bruce D."/>
            <person name="Creasy T."/>
            <person name="Daugherty S.C."/>
            <person name="Davidsen T.M."/>
            <person name="DeBoy R.T."/>
            <person name="Detter J.C."/>
            <person name="Dodson R.J."/>
            <person name="Durkin A.S."/>
            <person name="Ganapathy A."/>
            <person name="Gwinn-Giglio M."/>
            <person name="Han C.S."/>
            <person name="Khouri H."/>
            <person name="Kiss H."/>
            <person name="Kothari S.P."/>
            <person name="Madupu R."/>
            <person name="Nelson K.E."/>
            <person name="Nelson W.C."/>
            <person name="Paulsen I."/>
            <person name="Penn K."/>
            <person name="Ren Q."/>
            <person name="Rosovitz M.J."/>
            <person name="Selengut J.D."/>
            <person name="Shrivastava S."/>
            <person name="Sullivan S.A."/>
            <person name="Tapia R."/>
            <person name="Thompson L.S."/>
            <person name="Watkins K.L."/>
            <person name="Yang Q."/>
            <person name="Yu C."/>
            <person name="Zafar N."/>
            <person name="Zhou L."/>
            <person name="Kuske C.R."/>
        </authorList>
    </citation>
    <scope>NUCLEOTIDE SEQUENCE [LARGE SCALE GENOMIC DNA]</scope>
    <source>
        <strain evidence="7">ATCC 51196 / DSM 11244 / BCRC 80197 / JCM 7670 / NBRC 15755 / NCIMB 13165 / 161</strain>
    </source>
</reference>
<dbReference type="AlphaFoldDB" id="C1F0X5"/>
<dbReference type="KEGG" id="aca:ACP_0474"/>
<dbReference type="InterPro" id="IPR050397">
    <property type="entry name" value="Env_Response_Regulators"/>
</dbReference>
<dbReference type="InterPro" id="IPR018490">
    <property type="entry name" value="cNMP-bd_dom_sf"/>
</dbReference>
<dbReference type="SUPFAM" id="SSF51206">
    <property type="entry name" value="cAMP-binding domain-like"/>
    <property type="match status" value="1"/>
</dbReference>
<dbReference type="GO" id="GO:0005829">
    <property type="term" value="C:cytosol"/>
    <property type="evidence" value="ECO:0007669"/>
    <property type="project" value="TreeGrafter"/>
</dbReference>
<protein>
    <submittedName>
        <fullName evidence="6">Transcriptional regulator, Crp/Fnr family</fullName>
    </submittedName>
</protein>
<dbReference type="InterPro" id="IPR000595">
    <property type="entry name" value="cNMP-bd_dom"/>
</dbReference>
<organism evidence="6 7">
    <name type="scientific">Acidobacterium capsulatum (strain ATCC 51196 / DSM 11244 / BCRC 80197 / JCM 7670 / NBRC 15755 / NCIMB 13165 / 161)</name>
    <dbReference type="NCBI Taxonomy" id="240015"/>
    <lineage>
        <taxon>Bacteria</taxon>
        <taxon>Pseudomonadati</taxon>
        <taxon>Acidobacteriota</taxon>
        <taxon>Terriglobia</taxon>
        <taxon>Terriglobales</taxon>
        <taxon>Acidobacteriaceae</taxon>
        <taxon>Acidobacterium</taxon>
    </lineage>
</organism>
<dbReference type="STRING" id="240015.ACP_0474"/>
<dbReference type="InterPro" id="IPR036390">
    <property type="entry name" value="WH_DNA-bd_sf"/>
</dbReference>
<dbReference type="PANTHER" id="PTHR24567:SF74">
    <property type="entry name" value="HTH-TYPE TRANSCRIPTIONAL REGULATOR ARCR"/>
    <property type="match status" value="1"/>
</dbReference>
<evidence type="ECO:0000256" key="2">
    <source>
        <dbReference type="ARBA" id="ARBA00023125"/>
    </source>
</evidence>
<dbReference type="InterPro" id="IPR014710">
    <property type="entry name" value="RmlC-like_jellyroll"/>
</dbReference>
<dbReference type="SUPFAM" id="SSF46785">
    <property type="entry name" value="Winged helix' DNA-binding domain"/>
    <property type="match status" value="1"/>
</dbReference>
<dbReference type="PRINTS" id="PR00034">
    <property type="entry name" value="HTHCRP"/>
</dbReference>
<proteinExistence type="predicted"/>
<dbReference type="Gene3D" id="2.60.120.10">
    <property type="entry name" value="Jelly Rolls"/>
    <property type="match status" value="1"/>
</dbReference>
<evidence type="ECO:0000256" key="1">
    <source>
        <dbReference type="ARBA" id="ARBA00023015"/>
    </source>
</evidence>
<keyword evidence="1" id="KW-0805">Transcription regulation</keyword>
<dbReference type="CDD" id="cd00092">
    <property type="entry name" value="HTH_CRP"/>
    <property type="match status" value="1"/>
</dbReference>
<gene>
    <name evidence="6" type="ordered locus">ACP_0474</name>
</gene>
<dbReference type="PANTHER" id="PTHR24567">
    <property type="entry name" value="CRP FAMILY TRANSCRIPTIONAL REGULATORY PROTEIN"/>
    <property type="match status" value="1"/>
</dbReference>
<dbReference type="GO" id="GO:0003677">
    <property type="term" value="F:DNA binding"/>
    <property type="evidence" value="ECO:0007669"/>
    <property type="project" value="UniProtKB-KW"/>
</dbReference>
<dbReference type="SMART" id="SM00100">
    <property type="entry name" value="cNMP"/>
    <property type="match status" value="1"/>
</dbReference>
<dbReference type="PROSITE" id="PS51063">
    <property type="entry name" value="HTH_CRP_2"/>
    <property type="match status" value="1"/>
</dbReference>
<dbReference type="Pfam" id="PF00027">
    <property type="entry name" value="cNMP_binding"/>
    <property type="match status" value="1"/>
</dbReference>
<dbReference type="HOGENOM" id="CLU_075053_3_1_0"/>
<dbReference type="FunCoup" id="C1F0X5">
    <property type="interactions" value="440"/>
</dbReference>
<dbReference type="InterPro" id="IPR012318">
    <property type="entry name" value="HTH_CRP"/>
</dbReference>
<dbReference type="Gene3D" id="1.10.10.10">
    <property type="entry name" value="Winged helix-like DNA-binding domain superfamily/Winged helix DNA-binding domain"/>
    <property type="match status" value="1"/>
</dbReference>
<dbReference type="InParanoid" id="C1F0X5"/>
<accession>C1F0X5</accession>
<keyword evidence="7" id="KW-1185">Reference proteome</keyword>
<dbReference type="GO" id="GO:0003700">
    <property type="term" value="F:DNA-binding transcription factor activity"/>
    <property type="evidence" value="ECO:0007669"/>
    <property type="project" value="TreeGrafter"/>
</dbReference>
<dbReference type="Proteomes" id="UP000002207">
    <property type="component" value="Chromosome"/>
</dbReference>
<evidence type="ECO:0000256" key="3">
    <source>
        <dbReference type="ARBA" id="ARBA00023163"/>
    </source>
</evidence>
<name>C1F0X5_ACIC5</name>
<evidence type="ECO:0000313" key="7">
    <source>
        <dbReference type="Proteomes" id="UP000002207"/>
    </source>
</evidence>
<keyword evidence="3" id="KW-0804">Transcription</keyword>
<sequence length="228" mass="25002">MHCENCQIRSAGMFCNLPAGAAAAFTANKHTSTFPAGTFLFFERESNRGVYIVCSGQIKLSVSSSSGKTLILKIARPGDILGLSSSLTGAAYEATAEVLQTARVTYLRTDELRTIMLQYPDVYASIIRQLNLQYETACEQLRTIALCNSTTEKVARLLLQWSRQGRQTPEGTQFTVPLTHEQIAECVGATRETITRTLSDFRNKHLIALHGANMVIPDRHALAMVCGA</sequence>
<keyword evidence="2" id="KW-0238">DNA-binding</keyword>
<dbReference type="EMBL" id="CP001472">
    <property type="protein sequence ID" value="ACO32284.1"/>
    <property type="molecule type" value="Genomic_DNA"/>
</dbReference>
<feature type="domain" description="HTH crp-type" evidence="5">
    <location>
        <begin position="148"/>
        <end position="220"/>
    </location>
</feature>
<evidence type="ECO:0000259" key="5">
    <source>
        <dbReference type="PROSITE" id="PS51063"/>
    </source>
</evidence>